<sequence>LKIIVPPKSSCCSELSGRVISNEEECLAAVDSLHERGVKIVVVTSGLETSTTKYCYGSVYKGEFFALYRSNEPPLQYRFDIPALPGMFVGTGDVFTSLLLIWMDKLNGDLNLAIQRAIGTLQGLLRRTGQKAYGNVFILLVLFFHSFCLVLASVTVRDRYSNFKENIPLANA</sequence>
<dbReference type="WBParaSite" id="GPUH_0001301201-mRNA-1">
    <property type="protein sequence ID" value="GPUH_0001301201-mRNA-1"/>
    <property type="gene ID" value="GPUH_0001301201"/>
</dbReference>
<dbReference type="GO" id="GO:0009443">
    <property type="term" value="P:pyridoxal 5'-phosphate salvage"/>
    <property type="evidence" value="ECO:0007669"/>
    <property type="project" value="InterPro"/>
</dbReference>
<proteinExistence type="inferred from homology"/>
<protein>
    <recommendedName>
        <fullName evidence="2">pyridoxal kinase</fullName>
        <ecNumber evidence="2">2.7.1.35</ecNumber>
    </recommendedName>
    <alternativeName>
        <fullName evidence="7">Pyridoxine kinase</fullName>
    </alternativeName>
</protein>
<comment type="similarity">
    <text evidence="1">Belongs to the pyridoxine kinase family.</text>
</comment>
<dbReference type="SUPFAM" id="SSF53613">
    <property type="entry name" value="Ribokinase-like"/>
    <property type="match status" value="1"/>
</dbReference>
<evidence type="ECO:0000313" key="9">
    <source>
        <dbReference type="WBParaSite" id="GPUH_0001301201-mRNA-1"/>
    </source>
</evidence>
<feature type="transmembrane region" description="Helical" evidence="8">
    <location>
        <begin position="132"/>
        <end position="154"/>
    </location>
</feature>
<dbReference type="PANTHER" id="PTHR10534:SF2">
    <property type="entry name" value="PYRIDOXAL KINASE"/>
    <property type="match status" value="1"/>
</dbReference>
<dbReference type="InterPro" id="IPR004625">
    <property type="entry name" value="PyrdxlKinase"/>
</dbReference>
<dbReference type="PANTHER" id="PTHR10534">
    <property type="entry name" value="PYRIDOXAL KINASE"/>
    <property type="match status" value="1"/>
</dbReference>
<dbReference type="GO" id="GO:0005829">
    <property type="term" value="C:cytosol"/>
    <property type="evidence" value="ECO:0007669"/>
    <property type="project" value="TreeGrafter"/>
</dbReference>
<evidence type="ECO:0000256" key="7">
    <source>
        <dbReference type="ARBA" id="ARBA00032808"/>
    </source>
</evidence>
<keyword evidence="8" id="KW-0812">Transmembrane</keyword>
<dbReference type="InterPro" id="IPR029056">
    <property type="entry name" value="Ribokinase-like"/>
</dbReference>
<evidence type="ECO:0000256" key="2">
    <source>
        <dbReference type="ARBA" id="ARBA00012104"/>
    </source>
</evidence>
<reference evidence="9" key="1">
    <citation type="submission" date="2016-06" db="UniProtKB">
        <authorList>
            <consortium name="WormBaseParasite"/>
        </authorList>
    </citation>
    <scope>IDENTIFICATION</scope>
</reference>
<keyword evidence="3" id="KW-0808">Transferase</keyword>
<accession>A0A183DWA7</accession>
<keyword evidence="6" id="KW-0067">ATP-binding</keyword>
<dbReference type="EC" id="2.7.1.35" evidence="2"/>
<evidence type="ECO:0000256" key="6">
    <source>
        <dbReference type="ARBA" id="ARBA00022840"/>
    </source>
</evidence>
<dbReference type="GO" id="GO:0005524">
    <property type="term" value="F:ATP binding"/>
    <property type="evidence" value="ECO:0007669"/>
    <property type="project" value="UniProtKB-KW"/>
</dbReference>
<evidence type="ECO:0000256" key="1">
    <source>
        <dbReference type="ARBA" id="ARBA00008805"/>
    </source>
</evidence>
<keyword evidence="8" id="KW-1133">Transmembrane helix</keyword>
<dbReference type="Gene3D" id="3.40.1190.20">
    <property type="match status" value="1"/>
</dbReference>
<keyword evidence="8" id="KW-0472">Membrane</keyword>
<evidence type="ECO:0000256" key="8">
    <source>
        <dbReference type="SAM" id="Phobius"/>
    </source>
</evidence>
<keyword evidence="4" id="KW-0547">Nucleotide-binding</keyword>
<dbReference type="GO" id="GO:0008478">
    <property type="term" value="F:pyridoxal kinase activity"/>
    <property type="evidence" value="ECO:0007669"/>
    <property type="project" value="UniProtKB-EC"/>
</dbReference>
<evidence type="ECO:0000256" key="4">
    <source>
        <dbReference type="ARBA" id="ARBA00022741"/>
    </source>
</evidence>
<evidence type="ECO:0000256" key="3">
    <source>
        <dbReference type="ARBA" id="ARBA00022679"/>
    </source>
</evidence>
<organism evidence="9">
    <name type="scientific">Gongylonema pulchrum</name>
    <dbReference type="NCBI Taxonomy" id="637853"/>
    <lineage>
        <taxon>Eukaryota</taxon>
        <taxon>Metazoa</taxon>
        <taxon>Ecdysozoa</taxon>
        <taxon>Nematoda</taxon>
        <taxon>Chromadorea</taxon>
        <taxon>Rhabditida</taxon>
        <taxon>Spirurina</taxon>
        <taxon>Spiruromorpha</taxon>
        <taxon>Spiruroidea</taxon>
        <taxon>Gongylonematidae</taxon>
        <taxon>Gongylonema</taxon>
    </lineage>
</organism>
<name>A0A183DWA7_9BILA</name>
<keyword evidence="5" id="KW-0418">Kinase</keyword>
<dbReference type="AlphaFoldDB" id="A0A183DWA7"/>
<evidence type="ECO:0000256" key="5">
    <source>
        <dbReference type="ARBA" id="ARBA00022777"/>
    </source>
</evidence>